<organism evidence="1 2">
    <name type="scientific">Ambrosia artemisiifolia</name>
    <name type="common">Common ragweed</name>
    <dbReference type="NCBI Taxonomy" id="4212"/>
    <lineage>
        <taxon>Eukaryota</taxon>
        <taxon>Viridiplantae</taxon>
        <taxon>Streptophyta</taxon>
        <taxon>Embryophyta</taxon>
        <taxon>Tracheophyta</taxon>
        <taxon>Spermatophyta</taxon>
        <taxon>Magnoliopsida</taxon>
        <taxon>eudicotyledons</taxon>
        <taxon>Gunneridae</taxon>
        <taxon>Pentapetalae</taxon>
        <taxon>asterids</taxon>
        <taxon>campanulids</taxon>
        <taxon>Asterales</taxon>
        <taxon>Asteraceae</taxon>
        <taxon>Asteroideae</taxon>
        <taxon>Heliantheae alliance</taxon>
        <taxon>Heliantheae</taxon>
        <taxon>Ambrosia</taxon>
    </lineage>
</organism>
<dbReference type="Proteomes" id="UP001206925">
    <property type="component" value="Unassembled WGS sequence"/>
</dbReference>
<dbReference type="Pfam" id="PF03140">
    <property type="entry name" value="DUF247"/>
    <property type="match status" value="1"/>
</dbReference>
<accession>A0AAD5CDX0</accession>
<proteinExistence type="predicted"/>
<evidence type="ECO:0000313" key="2">
    <source>
        <dbReference type="Proteomes" id="UP001206925"/>
    </source>
</evidence>
<dbReference type="PANTHER" id="PTHR31170:SF25">
    <property type="entry name" value="BNAA09G04570D PROTEIN"/>
    <property type="match status" value="1"/>
</dbReference>
<dbReference type="InterPro" id="IPR004158">
    <property type="entry name" value="DUF247_pln"/>
</dbReference>
<protein>
    <submittedName>
        <fullName evidence="1">Uncharacterized protein</fullName>
    </submittedName>
</protein>
<dbReference type="EMBL" id="JAMZMK010008481">
    <property type="protein sequence ID" value="KAI7740253.1"/>
    <property type="molecule type" value="Genomic_DNA"/>
</dbReference>
<dbReference type="PANTHER" id="PTHR31170">
    <property type="entry name" value="BNAC04G53230D PROTEIN"/>
    <property type="match status" value="1"/>
</dbReference>
<feature type="non-terminal residue" evidence="1">
    <location>
        <position position="1"/>
    </location>
</feature>
<gene>
    <name evidence="1" type="ORF">M8C21_021682</name>
</gene>
<evidence type="ECO:0000313" key="1">
    <source>
        <dbReference type="EMBL" id="KAI7740253.1"/>
    </source>
</evidence>
<sequence>RCTVNASDGQPGGDYALRIASRKPTLEGVYVVSRTLPMMAAPQQGGDLLVMVFHGSISGSVLFGVPIEWVQTTASHTVQMVAICGFRQIGNYKKLYLKPLLVLLCKSPESDWMIAVREKLDLAKKDDVVGTWGKLCIYKVPQYLKDGEDKAYIPNIVSLGPYHHAKKRLRNMDRHKWRAFYQILKRCDQDAKMFLDSIKEVEERARECYEGQITISSNEFVEMMVLDGCFVLELFRGAAEGFIKLGYSRSDPVFAMRGSMHSIQRDMIMLENQIPLFVLERLLGLQFGQPDQKGLVAKLALRFFDPLMPTDEPLSKSDLNRMESSLGYTTPFDPLSDQTYLHCLHTESAVERTADGCTTIYAASAFVIMKKLNAIIWDANVCEITAYLGPSGSGKALSLRVIAGLWHTVGEISLVICIGSKVVSSQSSQPDTDEFIKALEEAHIGYLVPCFSGLDTTNKWSIGEVLIAPLALDLLLHLLQETESQECELPILDSAHD</sequence>
<comment type="caution">
    <text evidence="1">The sequence shown here is derived from an EMBL/GenBank/DDBJ whole genome shotgun (WGS) entry which is preliminary data.</text>
</comment>
<keyword evidence="2" id="KW-1185">Reference proteome</keyword>
<reference evidence="1" key="1">
    <citation type="submission" date="2022-06" db="EMBL/GenBank/DDBJ databases">
        <title>Uncovering the hologenomic basis of an extraordinary plant invasion.</title>
        <authorList>
            <person name="Bieker V.C."/>
            <person name="Martin M.D."/>
            <person name="Gilbert T."/>
            <person name="Hodgins K."/>
            <person name="Battlay P."/>
            <person name="Petersen B."/>
            <person name="Wilson J."/>
        </authorList>
    </citation>
    <scope>NUCLEOTIDE SEQUENCE</scope>
    <source>
        <strain evidence="1">AA19_3_7</strain>
        <tissue evidence="1">Leaf</tissue>
    </source>
</reference>
<dbReference type="AlphaFoldDB" id="A0AAD5CDX0"/>
<name>A0AAD5CDX0_AMBAR</name>
<feature type="non-terminal residue" evidence="1">
    <location>
        <position position="497"/>
    </location>
</feature>